<dbReference type="AlphaFoldDB" id="F4W762"/>
<dbReference type="InParanoid" id="F4W762"/>
<evidence type="ECO:0000313" key="1">
    <source>
        <dbReference type="EMBL" id="EGI69946.1"/>
    </source>
</evidence>
<proteinExistence type="predicted"/>
<sequence length="161" mass="18489">MSSSDEETDMEFSFIRENSISQQEKVKAFWKFLDAQNCLQPQKGILERKSPSKTESSVSSVEELMKEKNIWRKGLQVFQQLGLDKTALAAGYRCGLCSFVHKTKFQCEDLADTVTQPYEELNADIKAFEQRQKNRDLILTQREVFCAVDKSNCNSSVKTKK</sequence>
<dbReference type="OrthoDB" id="7549202at2759"/>
<keyword evidence="2" id="KW-1185">Reference proteome</keyword>
<gene>
    <name evidence="1" type="ORF">G5I_01271</name>
</gene>
<reference evidence="1" key="1">
    <citation type="submission" date="2011-02" db="EMBL/GenBank/DDBJ databases">
        <title>The genome of the leaf-cutting ant Acromyrmex echinatior suggests key adaptations to social evolution and fungus farming.</title>
        <authorList>
            <person name="Nygaard S."/>
            <person name="Zhang G."/>
        </authorList>
    </citation>
    <scope>NUCLEOTIDE SEQUENCE</scope>
</reference>
<accession>F4W762</accession>
<dbReference type="EMBL" id="GL887813">
    <property type="protein sequence ID" value="EGI69946.1"/>
    <property type="molecule type" value="Genomic_DNA"/>
</dbReference>
<name>F4W762_ACREC</name>
<dbReference type="Proteomes" id="UP000007755">
    <property type="component" value="Unassembled WGS sequence"/>
</dbReference>
<evidence type="ECO:0000313" key="2">
    <source>
        <dbReference type="Proteomes" id="UP000007755"/>
    </source>
</evidence>
<protein>
    <submittedName>
        <fullName evidence="1">Uncharacterized protein</fullName>
    </submittedName>
</protein>
<organism evidence="2">
    <name type="scientific">Acromyrmex echinatior</name>
    <name type="common">Panamanian leafcutter ant</name>
    <name type="synonym">Acromyrmex octospinosus echinatior</name>
    <dbReference type="NCBI Taxonomy" id="103372"/>
    <lineage>
        <taxon>Eukaryota</taxon>
        <taxon>Metazoa</taxon>
        <taxon>Ecdysozoa</taxon>
        <taxon>Arthropoda</taxon>
        <taxon>Hexapoda</taxon>
        <taxon>Insecta</taxon>
        <taxon>Pterygota</taxon>
        <taxon>Neoptera</taxon>
        <taxon>Endopterygota</taxon>
        <taxon>Hymenoptera</taxon>
        <taxon>Apocrita</taxon>
        <taxon>Aculeata</taxon>
        <taxon>Formicoidea</taxon>
        <taxon>Formicidae</taxon>
        <taxon>Myrmicinae</taxon>
        <taxon>Acromyrmex</taxon>
    </lineage>
</organism>